<feature type="coiled-coil region" evidence="1">
    <location>
        <begin position="119"/>
        <end position="164"/>
    </location>
</feature>
<proteinExistence type="predicted"/>
<protein>
    <submittedName>
        <fullName evidence="2">Biotin-lipoyl like</fullName>
    </submittedName>
</protein>
<keyword evidence="3" id="KW-1185">Reference proteome</keyword>
<dbReference type="PANTHER" id="PTHR30469:SF15">
    <property type="entry name" value="HLYD FAMILY OF SECRETION PROTEINS"/>
    <property type="match status" value="1"/>
</dbReference>
<dbReference type="RefSeq" id="WP_090061603.1">
    <property type="nucleotide sequence ID" value="NZ_FORH01000006.1"/>
</dbReference>
<gene>
    <name evidence="2" type="ORF">SAMN04487991_3088</name>
</gene>
<evidence type="ECO:0000256" key="1">
    <source>
        <dbReference type="SAM" id="Coils"/>
    </source>
</evidence>
<evidence type="ECO:0000313" key="2">
    <source>
        <dbReference type="EMBL" id="SFJ83088.1"/>
    </source>
</evidence>
<dbReference type="Gene3D" id="2.40.420.20">
    <property type="match status" value="1"/>
</dbReference>
<reference evidence="3" key="1">
    <citation type="submission" date="2016-10" db="EMBL/GenBank/DDBJ databases">
        <authorList>
            <person name="Varghese N."/>
            <person name="Submissions S."/>
        </authorList>
    </citation>
    <scope>NUCLEOTIDE SEQUENCE [LARGE SCALE GENOMIC DNA]</scope>
    <source>
        <strain evidence="3">DSM 26471</strain>
    </source>
</reference>
<evidence type="ECO:0000313" key="3">
    <source>
        <dbReference type="Proteomes" id="UP000199630"/>
    </source>
</evidence>
<dbReference type="Proteomes" id="UP000199630">
    <property type="component" value="Unassembled WGS sequence"/>
</dbReference>
<keyword evidence="1" id="KW-0175">Coiled coil</keyword>
<dbReference type="GO" id="GO:0015562">
    <property type="term" value="F:efflux transmembrane transporter activity"/>
    <property type="evidence" value="ECO:0007669"/>
    <property type="project" value="TreeGrafter"/>
</dbReference>
<sequence length="485" mass="51480">MRFLRRSLIGLFLTCATLALLAGAGYKIYSAFEARRAAEATPPQARERQFAVNVTEVTPTRLVPELTSYGQVAARRSLELRAPASGRIVDLTEGFEDGGAVRAGDVILRIDPTEADAALRVAEADLLEAQAELRDAERAREIAADDLTAARAQLDLRKAALDRQQNLFDRGVGSASSVEDAALAHAAAGQSVLSKRQALANAETAVDSGKTAVLRAGIDRDEAERTLSDMTVSAAFDGVLSDVSGALGTLLSNNEQVAVLIDPSELEVAFRISTEQYARLVLDRGALPRMQVRVTLDVAGLDLTATGEVVRESAAVEAGQSGRTLYARLDGATGFRPGDFVTVRLEEPPLSGVALVPATALGANGTVLVVTEMSRLEEVPVELLRRQGDDVIIRASGLAGRQIVSERSPLLGAGIRVKVNNLSAAAATDGPSTVALSAERRAALLEFVNTNNRMPEEARARIREQLAADEVPADLVERLESRMGS</sequence>
<dbReference type="Gene3D" id="2.40.30.170">
    <property type="match status" value="1"/>
</dbReference>
<dbReference type="Gene3D" id="1.10.287.470">
    <property type="entry name" value="Helix hairpin bin"/>
    <property type="match status" value="1"/>
</dbReference>
<dbReference type="GO" id="GO:1990281">
    <property type="term" value="C:efflux pump complex"/>
    <property type="evidence" value="ECO:0007669"/>
    <property type="project" value="TreeGrafter"/>
</dbReference>
<dbReference type="OrthoDB" id="7626141at2"/>
<dbReference type="Gene3D" id="2.40.50.100">
    <property type="match status" value="1"/>
</dbReference>
<name>A0A1I3UHV2_9RHOB</name>
<dbReference type="PANTHER" id="PTHR30469">
    <property type="entry name" value="MULTIDRUG RESISTANCE PROTEIN MDTA"/>
    <property type="match status" value="1"/>
</dbReference>
<accession>A0A1I3UHV2</accession>
<dbReference type="STRING" id="588602.SAMN04487991_3088"/>
<dbReference type="AlphaFoldDB" id="A0A1I3UHV2"/>
<dbReference type="SUPFAM" id="SSF111369">
    <property type="entry name" value="HlyD-like secretion proteins"/>
    <property type="match status" value="2"/>
</dbReference>
<dbReference type="EMBL" id="FORH01000006">
    <property type="protein sequence ID" value="SFJ83088.1"/>
    <property type="molecule type" value="Genomic_DNA"/>
</dbReference>
<organism evidence="2 3">
    <name type="scientific">Celeribacter neptunius</name>
    <dbReference type="NCBI Taxonomy" id="588602"/>
    <lineage>
        <taxon>Bacteria</taxon>
        <taxon>Pseudomonadati</taxon>
        <taxon>Pseudomonadota</taxon>
        <taxon>Alphaproteobacteria</taxon>
        <taxon>Rhodobacterales</taxon>
        <taxon>Roseobacteraceae</taxon>
        <taxon>Celeribacter</taxon>
    </lineage>
</organism>